<dbReference type="Gene3D" id="3.30.870.10">
    <property type="entry name" value="Endonuclease Chain A"/>
    <property type="match status" value="2"/>
</dbReference>
<dbReference type="PANTHER" id="PTHR10185:SF17">
    <property type="entry name" value="GM01519P-RELATED"/>
    <property type="match status" value="1"/>
</dbReference>
<feature type="domain" description="PLD phosphodiesterase" evidence="3">
    <location>
        <begin position="449"/>
        <end position="475"/>
    </location>
</feature>
<accession>A0AAV5S7L7</accession>
<dbReference type="PANTHER" id="PTHR10185">
    <property type="entry name" value="PHOSPHOLIPASE D - RELATED"/>
    <property type="match status" value="1"/>
</dbReference>
<dbReference type="Proteomes" id="UP001432027">
    <property type="component" value="Unassembled WGS sequence"/>
</dbReference>
<dbReference type="Pfam" id="PF00614">
    <property type="entry name" value="PLDc"/>
    <property type="match status" value="2"/>
</dbReference>
<feature type="transmembrane region" description="Helical" evidence="2">
    <location>
        <begin position="76"/>
        <end position="96"/>
    </location>
</feature>
<evidence type="ECO:0000256" key="1">
    <source>
        <dbReference type="ARBA" id="ARBA00008664"/>
    </source>
</evidence>
<dbReference type="PROSITE" id="PS50035">
    <property type="entry name" value="PLD"/>
    <property type="match status" value="2"/>
</dbReference>
<dbReference type="AlphaFoldDB" id="A0AAV5S7L7"/>
<keyword evidence="5" id="KW-1185">Reference proteome</keyword>
<dbReference type="SMART" id="SM00155">
    <property type="entry name" value="PLDc"/>
    <property type="match status" value="2"/>
</dbReference>
<dbReference type="InterPro" id="IPR050874">
    <property type="entry name" value="Diverse_PLD-related"/>
</dbReference>
<dbReference type="InterPro" id="IPR032803">
    <property type="entry name" value="PLDc_3"/>
</dbReference>
<comment type="caution">
    <text evidence="4">The sequence shown here is derived from an EMBL/GenBank/DDBJ whole genome shotgun (WGS) entry which is preliminary data.</text>
</comment>
<keyword evidence="2" id="KW-1133">Transmembrane helix</keyword>
<dbReference type="InterPro" id="IPR001736">
    <property type="entry name" value="PLipase_D/transphosphatidylase"/>
</dbReference>
<comment type="similarity">
    <text evidence="1">Belongs to the phospholipase D family.</text>
</comment>
<dbReference type="EMBL" id="BTSX01000001">
    <property type="protein sequence ID" value="GMS78307.1"/>
    <property type="molecule type" value="Genomic_DNA"/>
</dbReference>
<dbReference type="GO" id="GO:0003824">
    <property type="term" value="F:catalytic activity"/>
    <property type="evidence" value="ECO:0007669"/>
    <property type="project" value="InterPro"/>
</dbReference>
<feature type="non-terminal residue" evidence="4">
    <location>
        <position position="1"/>
    </location>
</feature>
<proteinExistence type="inferred from homology"/>
<evidence type="ECO:0000313" key="5">
    <source>
        <dbReference type="Proteomes" id="UP001432027"/>
    </source>
</evidence>
<keyword evidence="2" id="KW-0812">Transmembrane</keyword>
<sequence>HSHSVQGSIPRYSTREFQRHIASMTTQWQTHDGRADMTNFEMDLFDTRMHPVKTVKDEDDACCSGSNSRKSVVKPACLPITIVSILIIALVFLPLFKDEDLEAPFKMTLSTICGEDCSLTLVESIPDGVSFPSGPTHADTAETWIKIIEETEEVLDIAALYWNLSDDERHPSSAKGALVLEALVAAGKRGVRIRVAQSPPSDGNATYADTERLRVEGNAEVRNVNMSRLMGSGVLHTKFIISDMKRIYVGSANMDWKSLTEVKELGVYVGECACVATDLYRIFSVYWRLGEEDSRIPDKWPISYRTPYNFANRMPITLNREIMGRLFISSSPPPFNPKGREDDLAAIVALIGGANKTVSVAVMDFIPTTLYMKNNSFWPDLDIALRDAAYRGVAVRLLVSKWDHSKKAAIPFLKSMLAINEGLPYRNGTRGSISIRVFTVPATPEKIPFTRVNHNKYMVADNTAYIGTSNWAGDYFLTTAGVGFALDSAAIAAQLQQVYDRDWTSKYAADL</sequence>
<dbReference type="CDD" id="cd09107">
    <property type="entry name" value="PLDc_vPLD3_4_5_like_2"/>
    <property type="match status" value="1"/>
</dbReference>
<evidence type="ECO:0000256" key="2">
    <source>
        <dbReference type="SAM" id="Phobius"/>
    </source>
</evidence>
<reference evidence="4" key="1">
    <citation type="submission" date="2023-10" db="EMBL/GenBank/DDBJ databases">
        <title>Genome assembly of Pristionchus species.</title>
        <authorList>
            <person name="Yoshida K."/>
            <person name="Sommer R.J."/>
        </authorList>
    </citation>
    <scope>NUCLEOTIDE SEQUENCE</scope>
    <source>
        <strain evidence="4">RS0144</strain>
    </source>
</reference>
<name>A0AAV5S7L7_9BILA</name>
<dbReference type="CDD" id="cd09106">
    <property type="entry name" value="PLDc_vPLD3_4_5_like_1"/>
    <property type="match status" value="1"/>
</dbReference>
<evidence type="ECO:0000259" key="3">
    <source>
        <dbReference type="PROSITE" id="PS50035"/>
    </source>
</evidence>
<organism evidence="4 5">
    <name type="scientific">Pristionchus entomophagus</name>
    <dbReference type="NCBI Taxonomy" id="358040"/>
    <lineage>
        <taxon>Eukaryota</taxon>
        <taxon>Metazoa</taxon>
        <taxon>Ecdysozoa</taxon>
        <taxon>Nematoda</taxon>
        <taxon>Chromadorea</taxon>
        <taxon>Rhabditida</taxon>
        <taxon>Rhabditina</taxon>
        <taxon>Diplogasteromorpha</taxon>
        <taxon>Diplogasteroidea</taxon>
        <taxon>Neodiplogasteridae</taxon>
        <taxon>Pristionchus</taxon>
    </lineage>
</organism>
<dbReference type="Pfam" id="PF13918">
    <property type="entry name" value="PLDc_3"/>
    <property type="match status" value="1"/>
</dbReference>
<dbReference type="SUPFAM" id="SSF56024">
    <property type="entry name" value="Phospholipase D/nuclease"/>
    <property type="match status" value="2"/>
</dbReference>
<gene>
    <name evidence="4" type="ORF">PENTCL1PPCAC_482</name>
</gene>
<feature type="domain" description="PLD phosphodiesterase" evidence="3">
    <location>
        <begin position="231"/>
        <end position="258"/>
    </location>
</feature>
<keyword evidence="2" id="KW-0472">Membrane</keyword>
<protein>
    <recommendedName>
        <fullName evidence="3">PLD phosphodiesterase domain-containing protein</fullName>
    </recommendedName>
</protein>
<evidence type="ECO:0000313" key="4">
    <source>
        <dbReference type="EMBL" id="GMS78307.1"/>
    </source>
</evidence>